<keyword evidence="1" id="KW-0436">Ligase</keyword>
<dbReference type="Pfam" id="PF02875">
    <property type="entry name" value="Mur_ligase_C"/>
    <property type="match status" value="1"/>
</dbReference>
<dbReference type="PANTHER" id="PTHR43024">
    <property type="entry name" value="UDP-N-ACETYLMURAMOYL-TRIPEPTIDE--D-ALANYL-D-ALANINE LIGASE"/>
    <property type="match status" value="1"/>
</dbReference>
<dbReference type="InterPro" id="IPR001328">
    <property type="entry name" value="Pept_tRNA_hydro"/>
</dbReference>
<dbReference type="InterPro" id="IPR013221">
    <property type="entry name" value="Mur_ligase_cen"/>
</dbReference>
<reference evidence="6" key="1">
    <citation type="journal article" date="2015" name="Proc. Natl. Acad. Sci. U.S.A.">
        <title>Networks of energetic and metabolic interactions define dynamics in microbial communities.</title>
        <authorList>
            <person name="Embree M."/>
            <person name="Liu J.K."/>
            <person name="Al-Bassam M.M."/>
            <person name="Zengler K."/>
        </authorList>
    </citation>
    <scope>NUCLEOTIDE SEQUENCE</scope>
</reference>
<keyword evidence="2" id="KW-0547">Nucleotide-binding</keyword>
<dbReference type="EC" id="3.1.1.29" evidence="6"/>
<dbReference type="CDD" id="cd00462">
    <property type="entry name" value="PTH"/>
    <property type="match status" value="1"/>
</dbReference>
<evidence type="ECO:0000313" key="6">
    <source>
        <dbReference type="EMBL" id="KUG22846.1"/>
    </source>
</evidence>
<keyword evidence="3" id="KW-0067">ATP-binding</keyword>
<comment type="caution">
    <text evidence="6">The sequence shown here is derived from an EMBL/GenBank/DDBJ whole genome shotgun (WGS) entry which is preliminary data.</text>
</comment>
<proteinExistence type="predicted"/>
<dbReference type="NCBIfam" id="TIGR00447">
    <property type="entry name" value="pth"/>
    <property type="match status" value="1"/>
</dbReference>
<evidence type="ECO:0000256" key="2">
    <source>
        <dbReference type="ARBA" id="ARBA00022741"/>
    </source>
</evidence>
<dbReference type="InterPro" id="IPR051046">
    <property type="entry name" value="MurCDEF_CellWall_CoF430Synth"/>
</dbReference>
<keyword evidence="6" id="KW-0378">Hydrolase</keyword>
<dbReference type="SUPFAM" id="SSF53244">
    <property type="entry name" value="MurD-like peptide ligases, peptide-binding domain"/>
    <property type="match status" value="1"/>
</dbReference>
<protein>
    <submittedName>
        <fullName evidence="6">Peptidyl-trna hydrolase</fullName>
        <ecNumber evidence="6">3.1.1.29</ecNumber>
    </submittedName>
</protein>
<dbReference type="AlphaFoldDB" id="A0A0W8FQD9"/>
<dbReference type="PANTHER" id="PTHR43024:SF1">
    <property type="entry name" value="UDP-N-ACETYLMURAMOYL-TRIPEPTIDE--D-ALANYL-D-ALANINE LIGASE"/>
    <property type="match status" value="1"/>
</dbReference>
<dbReference type="Gene3D" id="3.40.1190.10">
    <property type="entry name" value="Mur-like, catalytic domain"/>
    <property type="match status" value="1"/>
</dbReference>
<dbReference type="Pfam" id="PF08245">
    <property type="entry name" value="Mur_ligase_M"/>
    <property type="match status" value="1"/>
</dbReference>
<sequence>MDDIFKQVTAKLKSSVPIPIRCVVANVYRKRLNHVTFIGITGSAGKTTTKDMTASILGEFAPCKKTNLSCNTLQAIPATIWYTRKSHRYCVAELSAYGPNTLEESVRIFRPDIAVITCIGRDHYAAYKSMDALAAEKEKIVSWLSPHGTAILNIDDPLVRTIGERCNRRIVWFGESAGAELRLIEARSCWPNPLLLLLEYRGKTYEIRTQLHGTHMVVSVMASLAVALVADLPLGKAISALERFQPVEGRMQPKVSNDGVVFIRDDWKAPYWSINEPLKFLKEANAKRKIVILGTISDGSGDYGPKYKNILKTCREFADSVVFIGTHALRALRGRNKNDNFARGFLNIRNAAEFLRHELRHGDLVLVKGTNQQDHLVRLVLDRDKPVKCWTNQCVSQSYCSKCPKLYKPDQYKSFNVSINSQNCSEVPVIVGLGNPGLRYYHTPHNVGYRVLDKLAKSAGGTWKKYSEGIACTVKIYGKTVHLFKPGTAMNVSGIMVQRFLERTGSNIKNCIIVHEDIKLSFGDMRFKSQGGDAGHKGMRSVLSIFDTEDIIRIRLGVKGFDNTRDAKWFDFGIRNDSRKQKQIVLTKFSKKEEERLKPVIEQAVDVLRNHIKKQLGDKSAEKMT</sequence>
<dbReference type="GO" id="GO:0005524">
    <property type="term" value="F:ATP binding"/>
    <property type="evidence" value="ECO:0007669"/>
    <property type="project" value="UniProtKB-KW"/>
</dbReference>
<feature type="domain" description="Mur ligase central" evidence="5">
    <location>
        <begin position="40"/>
        <end position="227"/>
    </location>
</feature>
<dbReference type="GO" id="GO:0016881">
    <property type="term" value="F:acid-amino acid ligase activity"/>
    <property type="evidence" value="ECO:0007669"/>
    <property type="project" value="InterPro"/>
</dbReference>
<feature type="domain" description="Mur ligase C-terminal" evidence="4">
    <location>
        <begin position="249"/>
        <end position="370"/>
    </location>
</feature>
<dbReference type="GO" id="GO:0004045">
    <property type="term" value="F:peptidyl-tRNA hydrolase activity"/>
    <property type="evidence" value="ECO:0007669"/>
    <property type="project" value="UniProtKB-EC"/>
</dbReference>
<organism evidence="6">
    <name type="scientific">hydrocarbon metagenome</name>
    <dbReference type="NCBI Taxonomy" id="938273"/>
    <lineage>
        <taxon>unclassified sequences</taxon>
        <taxon>metagenomes</taxon>
        <taxon>ecological metagenomes</taxon>
    </lineage>
</organism>
<dbReference type="Gene3D" id="3.40.50.1470">
    <property type="entry name" value="Peptidyl-tRNA hydrolase"/>
    <property type="match status" value="1"/>
</dbReference>
<evidence type="ECO:0000256" key="1">
    <source>
        <dbReference type="ARBA" id="ARBA00022598"/>
    </source>
</evidence>
<accession>A0A0W8FQD9</accession>
<evidence type="ECO:0000256" key="3">
    <source>
        <dbReference type="ARBA" id="ARBA00022840"/>
    </source>
</evidence>
<dbReference type="SUPFAM" id="SSF53178">
    <property type="entry name" value="Peptidyl-tRNA hydrolase-like"/>
    <property type="match status" value="1"/>
</dbReference>
<dbReference type="Gene3D" id="3.90.190.20">
    <property type="entry name" value="Mur ligase, C-terminal domain"/>
    <property type="match status" value="1"/>
</dbReference>
<dbReference type="SUPFAM" id="SSF53623">
    <property type="entry name" value="MurD-like peptide ligases, catalytic domain"/>
    <property type="match status" value="1"/>
</dbReference>
<evidence type="ECO:0000259" key="5">
    <source>
        <dbReference type="Pfam" id="PF08245"/>
    </source>
</evidence>
<dbReference type="EMBL" id="LNQE01000936">
    <property type="protein sequence ID" value="KUG22846.1"/>
    <property type="molecule type" value="Genomic_DNA"/>
</dbReference>
<dbReference type="InterPro" id="IPR004101">
    <property type="entry name" value="Mur_ligase_C"/>
</dbReference>
<gene>
    <name evidence="6" type="ORF">ASZ90_007339</name>
</gene>
<dbReference type="InterPro" id="IPR036615">
    <property type="entry name" value="Mur_ligase_C_dom_sf"/>
</dbReference>
<dbReference type="Pfam" id="PF01195">
    <property type="entry name" value="Pept_tRNA_hydro"/>
    <property type="match status" value="1"/>
</dbReference>
<name>A0A0W8FQD9_9ZZZZ</name>
<dbReference type="InterPro" id="IPR036565">
    <property type="entry name" value="Mur-like_cat_sf"/>
</dbReference>
<dbReference type="InterPro" id="IPR036416">
    <property type="entry name" value="Pept_tRNA_hydro_sf"/>
</dbReference>
<evidence type="ECO:0000259" key="4">
    <source>
        <dbReference type="Pfam" id="PF02875"/>
    </source>
</evidence>